<dbReference type="EMBL" id="JAXAVX010000005">
    <property type="protein sequence ID" value="MDX8152301.1"/>
    <property type="molecule type" value="Genomic_DNA"/>
</dbReference>
<feature type="compositionally biased region" description="Basic and acidic residues" evidence="1">
    <location>
        <begin position="186"/>
        <end position="196"/>
    </location>
</feature>
<keyword evidence="2" id="KW-1133">Transmembrane helix</keyword>
<feature type="transmembrane region" description="Helical" evidence="2">
    <location>
        <begin position="26"/>
        <end position="44"/>
    </location>
</feature>
<keyword evidence="4" id="KW-1185">Reference proteome</keyword>
<reference evidence="3 4" key="1">
    <citation type="submission" date="2023-11" db="EMBL/GenBank/DDBJ databases">
        <authorList>
            <person name="Xu M."/>
            <person name="Jiang T."/>
        </authorList>
    </citation>
    <scope>NUCLEOTIDE SEQUENCE [LARGE SCALE GENOMIC DNA]</scope>
    <source>
        <strain evidence="3 4">SD</strain>
    </source>
</reference>
<evidence type="ECO:0000313" key="3">
    <source>
        <dbReference type="EMBL" id="MDX8152301.1"/>
    </source>
</evidence>
<protein>
    <recommendedName>
        <fullName evidence="5">DUF4239 domain-containing protein</fullName>
    </recommendedName>
</protein>
<feature type="region of interest" description="Disordered" evidence="1">
    <location>
        <begin position="185"/>
        <end position="207"/>
    </location>
</feature>
<evidence type="ECO:0000313" key="4">
    <source>
        <dbReference type="Proteomes" id="UP001277761"/>
    </source>
</evidence>
<gene>
    <name evidence="3" type="ORF">SK069_11890</name>
</gene>
<feature type="transmembrane region" description="Helical" evidence="2">
    <location>
        <begin position="56"/>
        <end position="76"/>
    </location>
</feature>
<keyword evidence="2" id="KW-0472">Membrane</keyword>
<accession>A0ABU4VKB3</accession>
<comment type="caution">
    <text evidence="3">The sequence shown here is derived from an EMBL/GenBank/DDBJ whole genome shotgun (WGS) entry which is preliminary data.</text>
</comment>
<evidence type="ECO:0000256" key="2">
    <source>
        <dbReference type="SAM" id="Phobius"/>
    </source>
</evidence>
<evidence type="ECO:0008006" key="5">
    <source>
        <dbReference type="Google" id="ProtNLM"/>
    </source>
</evidence>
<evidence type="ECO:0000256" key="1">
    <source>
        <dbReference type="SAM" id="MobiDB-lite"/>
    </source>
</evidence>
<keyword evidence="2" id="KW-0812">Transmembrane</keyword>
<dbReference type="Proteomes" id="UP001277761">
    <property type="component" value="Unassembled WGS sequence"/>
</dbReference>
<name>A0ABU4VKB3_9ACTN</name>
<proteinExistence type="predicted"/>
<dbReference type="RefSeq" id="WP_319954456.1">
    <property type="nucleotide sequence ID" value="NZ_JAXAVX010000005.1"/>
</dbReference>
<sequence length="207" mass="22287">MRDEGPRSGARVPLWLRRLRWRTRGASARGAFVVAVALDGVLLAKLPFTGGGGPLLGGLLLAAFLNLALVIAGGGLGSLLLRRRDPSLPRIVARDRAATYAIGAAALALAVGGLLHRPAVVDERNRIDRIVQAAQELARRVAPDTVRLDRADVRRYREDLYRTCLPIGQPGRAWCALVRTDAATPEAREDVDRRPNEAVGGLETVDP</sequence>
<feature type="transmembrane region" description="Helical" evidence="2">
    <location>
        <begin position="97"/>
        <end position="116"/>
    </location>
</feature>
<organism evidence="3 4">
    <name type="scientific">Patulibacter brassicae</name>
    <dbReference type="NCBI Taxonomy" id="1705717"/>
    <lineage>
        <taxon>Bacteria</taxon>
        <taxon>Bacillati</taxon>
        <taxon>Actinomycetota</taxon>
        <taxon>Thermoleophilia</taxon>
        <taxon>Solirubrobacterales</taxon>
        <taxon>Patulibacteraceae</taxon>
        <taxon>Patulibacter</taxon>
    </lineage>
</organism>